<keyword evidence="1" id="KW-0812">Transmembrane</keyword>
<dbReference type="HOGENOM" id="CLU_2003401_0_0_1"/>
<dbReference type="AlphaFoldDB" id="G3YHK4"/>
<evidence type="ECO:0000313" key="2">
    <source>
        <dbReference type="EMBL" id="EHA18201.1"/>
    </source>
</evidence>
<keyword evidence="1" id="KW-1133">Transmembrane helix</keyword>
<reference evidence="2 3" key="1">
    <citation type="journal article" date="2011" name="Genome Res.">
        <title>Comparative genomics of citric-acid-producing Aspergillus niger ATCC 1015 versus enzyme-producing CBS 513.88.</title>
        <authorList>
            <person name="Andersen M.R."/>
            <person name="Salazar M.P."/>
            <person name="Schaap P.J."/>
            <person name="van de Vondervoort P.J."/>
            <person name="Culley D."/>
            <person name="Thykaer J."/>
            <person name="Frisvad J.C."/>
            <person name="Nielsen K.F."/>
            <person name="Albang R."/>
            <person name="Albermann K."/>
            <person name="Berka R.M."/>
            <person name="Braus G.H."/>
            <person name="Braus-Stromeyer S.A."/>
            <person name="Corrochano L.M."/>
            <person name="Dai Z."/>
            <person name="van Dijck P.W."/>
            <person name="Hofmann G."/>
            <person name="Lasure L.L."/>
            <person name="Magnuson J.K."/>
            <person name="Menke H."/>
            <person name="Meijer M."/>
            <person name="Meijer S.L."/>
            <person name="Nielsen J.B."/>
            <person name="Nielsen M.L."/>
            <person name="van Ooyen A.J."/>
            <person name="Pel H.J."/>
            <person name="Poulsen L."/>
            <person name="Samson R.A."/>
            <person name="Stam H."/>
            <person name="Tsang A."/>
            <person name="van den Brink J.M."/>
            <person name="Atkins A."/>
            <person name="Aerts A."/>
            <person name="Shapiro H."/>
            <person name="Pangilinan J."/>
            <person name="Salamov A."/>
            <person name="Lou Y."/>
            <person name="Lindquist E."/>
            <person name="Lucas S."/>
            <person name="Grimwood J."/>
            <person name="Grigoriev I.V."/>
            <person name="Kubicek C.P."/>
            <person name="Martinez D."/>
            <person name="van Peij N.N."/>
            <person name="Roubos J.A."/>
            <person name="Nielsen J."/>
            <person name="Baker S.E."/>
        </authorList>
    </citation>
    <scope>NUCLEOTIDE SEQUENCE [LARGE SCALE GENOMIC DNA]</scope>
    <source>
        <strain evidence="3">ATCC 1015 / CBS 113.46 / FGSC A1144 / LSHB Ac4 / NCTC 3858a / NRRL 328 / USDA 3528.7</strain>
    </source>
</reference>
<dbReference type="VEuPathDB" id="FungiDB:ASPNIDRAFT2_38197"/>
<sequence length="124" mass="13363">MAFPLLGCRDVSTIAGIAGWLAKLISLVSMYFLLFRRDGQGVTGANQTSSNAVSPKRLVGGGRSFPTETSEISMPLFALRIGRLFSSEAQSSHSRAINSGWRWIVNISGIIMLHNGQIAALQEP</sequence>
<feature type="transmembrane region" description="Helical" evidence="1">
    <location>
        <begin position="12"/>
        <end position="34"/>
    </location>
</feature>
<comment type="caution">
    <text evidence="2">The sequence shown here is derived from an EMBL/GenBank/DDBJ whole genome shotgun (WGS) entry which is preliminary data.</text>
</comment>
<gene>
    <name evidence="2" type="ORF">ASPNIDRAFT_38197</name>
</gene>
<dbReference type="Proteomes" id="UP000009038">
    <property type="component" value="Unassembled WGS sequence"/>
</dbReference>
<proteinExistence type="predicted"/>
<protein>
    <submittedName>
        <fullName evidence="2">Uncharacterized protein</fullName>
    </submittedName>
</protein>
<accession>G3YHK4</accession>
<evidence type="ECO:0000313" key="3">
    <source>
        <dbReference type="Proteomes" id="UP000009038"/>
    </source>
</evidence>
<keyword evidence="1" id="KW-0472">Membrane</keyword>
<name>G3YHK4_ASPNA</name>
<dbReference type="EMBL" id="ACJE01000021">
    <property type="protein sequence ID" value="EHA18201.1"/>
    <property type="molecule type" value="Genomic_DNA"/>
</dbReference>
<organism evidence="2 3">
    <name type="scientific">Aspergillus niger (strain ATCC 1015 / CBS 113.46 / FGSC A1144 / LSHB Ac4 / NCTC 3858a / NRRL 328 / USDA 3528.7)</name>
    <dbReference type="NCBI Taxonomy" id="380704"/>
    <lineage>
        <taxon>Eukaryota</taxon>
        <taxon>Fungi</taxon>
        <taxon>Dikarya</taxon>
        <taxon>Ascomycota</taxon>
        <taxon>Pezizomycotina</taxon>
        <taxon>Eurotiomycetes</taxon>
        <taxon>Eurotiomycetidae</taxon>
        <taxon>Eurotiales</taxon>
        <taxon>Aspergillaceae</taxon>
        <taxon>Aspergillus</taxon>
        <taxon>Aspergillus subgen. Circumdati</taxon>
    </lineage>
</organism>
<evidence type="ECO:0000256" key="1">
    <source>
        <dbReference type="SAM" id="Phobius"/>
    </source>
</evidence>